<gene>
    <name evidence="3" type="ORF">KI387_017865</name>
</gene>
<name>A0AA38LGL5_TAXCH</name>
<evidence type="ECO:0000256" key="1">
    <source>
        <dbReference type="ARBA" id="ARBA00023015"/>
    </source>
</evidence>
<dbReference type="OMA" id="CECHRFF"/>
<dbReference type="EMBL" id="JAHRHJ020000003">
    <property type="protein sequence ID" value="KAH9323226.1"/>
    <property type="molecule type" value="Genomic_DNA"/>
</dbReference>
<reference evidence="3 4" key="1">
    <citation type="journal article" date="2021" name="Nat. Plants">
        <title>The Taxus genome provides insights into paclitaxel biosynthesis.</title>
        <authorList>
            <person name="Xiong X."/>
            <person name="Gou J."/>
            <person name="Liao Q."/>
            <person name="Li Y."/>
            <person name="Zhou Q."/>
            <person name="Bi G."/>
            <person name="Li C."/>
            <person name="Du R."/>
            <person name="Wang X."/>
            <person name="Sun T."/>
            <person name="Guo L."/>
            <person name="Liang H."/>
            <person name="Lu P."/>
            <person name="Wu Y."/>
            <person name="Zhang Z."/>
            <person name="Ro D.K."/>
            <person name="Shang Y."/>
            <person name="Huang S."/>
            <person name="Yan J."/>
        </authorList>
    </citation>
    <scope>NUCLEOTIDE SEQUENCE [LARGE SCALE GENOMIC DNA]</scope>
    <source>
        <strain evidence="3">Ta-2019</strain>
    </source>
</reference>
<evidence type="ECO:0000313" key="3">
    <source>
        <dbReference type="EMBL" id="KAH9323226.1"/>
    </source>
</evidence>
<dbReference type="PANTHER" id="PTHR31636">
    <property type="entry name" value="OSJNBA0084A10.13 PROTEIN-RELATED"/>
    <property type="match status" value="1"/>
</dbReference>
<comment type="caution">
    <text evidence="3">The sequence shown here is derived from an EMBL/GenBank/DDBJ whole genome shotgun (WGS) entry which is preliminary data.</text>
</comment>
<dbReference type="PROSITE" id="PS50985">
    <property type="entry name" value="GRAS"/>
    <property type="match status" value="1"/>
</dbReference>
<organism evidence="3 4">
    <name type="scientific">Taxus chinensis</name>
    <name type="common">Chinese yew</name>
    <name type="synonym">Taxus wallichiana var. chinensis</name>
    <dbReference type="NCBI Taxonomy" id="29808"/>
    <lineage>
        <taxon>Eukaryota</taxon>
        <taxon>Viridiplantae</taxon>
        <taxon>Streptophyta</taxon>
        <taxon>Embryophyta</taxon>
        <taxon>Tracheophyta</taxon>
        <taxon>Spermatophyta</taxon>
        <taxon>Pinopsida</taxon>
        <taxon>Pinidae</taxon>
        <taxon>Conifers II</taxon>
        <taxon>Cupressales</taxon>
        <taxon>Taxaceae</taxon>
        <taxon>Taxus</taxon>
    </lineage>
</organism>
<sequence length="385" mass="43992">MDNNKGELQFLPPQIRTRDQAAMSHIDPVNMLNSVDIGLFEQGLGSIPGPWASNLLLDCAKAITEKEIEKVQQLLWMLNELASPYGDCEQRLASYFLQALFCKMTETGPRCHKTLCAAAERNCSFDLMRKMILKFQEASPWTTGRLCWKPWRPETTGTPNLRLTTVIVGSLNTNNSVTREIGQRMEKFARLMGVPFEYSVLYKEAEEELDLKRIELRTDEALAINCVHSLQRLNHKDSVLAGIRNMNPKIVTVVEDEVDLESGDFYEQFCECHRFFTLYFDSLEESFGRTSNERLMVERQVGRSLVNVLACAENCERREKAAQWGKRLEGAGFEPWPLSDDGVDDVRALLKRYKEGWGLSSVNSQGLFLTWKEQCAVWASAWKPK</sequence>
<proteinExistence type="predicted"/>
<accession>A0AA38LGL5</accession>
<dbReference type="Pfam" id="PF03514">
    <property type="entry name" value="GRAS"/>
    <property type="match status" value="2"/>
</dbReference>
<dbReference type="InterPro" id="IPR005202">
    <property type="entry name" value="TF_GRAS"/>
</dbReference>
<keyword evidence="4" id="KW-1185">Reference proteome</keyword>
<dbReference type="AlphaFoldDB" id="A0AA38LGL5"/>
<keyword evidence="2" id="KW-0804">Transcription</keyword>
<keyword evidence="1" id="KW-0805">Transcription regulation</keyword>
<protein>
    <submittedName>
        <fullName evidence="3">Uncharacterized protein</fullName>
    </submittedName>
</protein>
<evidence type="ECO:0000256" key="2">
    <source>
        <dbReference type="ARBA" id="ARBA00023163"/>
    </source>
</evidence>
<dbReference type="Proteomes" id="UP000824469">
    <property type="component" value="Unassembled WGS sequence"/>
</dbReference>
<evidence type="ECO:0000313" key="4">
    <source>
        <dbReference type="Proteomes" id="UP000824469"/>
    </source>
</evidence>